<accession>A0A917EFP3</accession>
<dbReference type="EMBL" id="BMFJ01000001">
    <property type="protein sequence ID" value="GGE35422.1"/>
    <property type="molecule type" value="Genomic_DNA"/>
</dbReference>
<proteinExistence type="predicted"/>
<evidence type="ECO:0000313" key="2">
    <source>
        <dbReference type="EMBL" id="GGE35422.1"/>
    </source>
</evidence>
<sequence length="131" mass="14585">MRYALALIVLMLAPAAQAQTGGPADVIARQFDAFRADDLDRAFSFASPMIRGMYGTPQNFGLMVERGYPMVRDPGPVRMLDLREEGGKTLQRVEVTDGKGMIHLFDYEMIETENGWKINGVRFIESPPMAA</sequence>
<feature type="signal peptide" evidence="1">
    <location>
        <begin position="1"/>
        <end position="18"/>
    </location>
</feature>
<gene>
    <name evidence="2" type="ORF">GCM10011360_24080</name>
</gene>
<dbReference type="RefSeq" id="WP_188477921.1">
    <property type="nucleotide sequence ID" value="NZ_BMFJ01000001.1"/>
</dbReference>
<reference evidence="3" key="1">
    <citation type="journal article" date="2019" name="Int. J. Syst. Evol. Microbiol.">
        <title>The Global Catalogue of Microorganisms (GCM) 10K type strain sequencing project: providing services to taxonomists for standard genome sequencing and annotation.</title>
        <authorList>
            <consortium name="The Broad Institute Genomics Platform"/>
            <consortium name="The Broad Institute Genome Sequencing Center for Infectious Disease"/>
            <person name="Wu L."/>
            <person name="Ma J."/>
        </authorList>
    </citation>
    <scope>NUCLEOTIDE SEQUENCE [LARGE SCALE GENOMIC DNA]</scope>
    <source>
        <strain evidence="3">CGMCC 1.12664</strain>
    </source>
</reference>
<organism evidence="2 3">
    <name type="scientific">Primorskyibacter flagellatus</name>
    <dbReference type="NCBI Taxonomy" id="1387277"/>
    <lineage>
        <taxon>Bacteria</taxon>
        <taxon>Pseudomonadati</taxon>
        <taxon>Pseudomonadota</taxon>
        <taxon>Alphaproteobacteria</taxon>
        <taxon>Rhodobacterales</taxon>
        <taxon>Roseobacteraceae</taxon>
        <taxon>Primorskyibacter</taxon>
    </lineage>
</organism>
<evidence type="ECO:0008006" key="4">
    <source>
        <dbReference type="Google" id="ProtNLM"/>
    </source>
</evidence>
<comment type="caution">
    <text evidence="2">The sequence shown here is derived from an EMBL/GenBank/DDBJ whole genome shotgun (WGS) entry which is preliminary data.</text>
</comment>
<name>A0A917EFP3_9RHOB</name>
<dbReference type="Proteomes" id="UP000612855">
    <property type="component" value="Unassembled WGS sequence"/>
</dbReference>
<dbReference type="InterPro" id="IPR032347">
    <property type="entry name" value="DUF4864"/>
</dbReference>
<evidence type="ECO:0000256" key="1">
    <source>
        <dbReference type="SAM" id="SignalP"/>
    </source>
</evidence>
<evidence type="ECO:0000313" key="3">
    <source>
        <dbReference type="Proteomes" id="UP000612855"/>
    </source>
</evidence>
<keyword evidence="3" id="KW-1185">Reference proteome</keyword>
<dbReference type="Pfam" id="PF16156">
    <property type="entry name" value="DUF4864"/>
    <property type="match status" value="1"/>
</dbReference>
<dbReference type="AlphaFoldDB" id="A0A917EFP3"/>
<keyword evidence="1" id="KW-0732">Signal</keyword>
<protein>
    <recommendedName>
        <fullName evidence="4">DUF4864 domain-containing protein</fullName>
    </recommendedName>
</protein>
<feature type="chain" id="PRO_5036896992" description="DUF4864 domain-containing protein" evidence="1">
    <location>
        <begin position="19"/>
        <end position="131"/>
    </location>
</feature>